<evidence type="ECO:0000313" key="2">
    <source>
        <dbReference type="Proteomes" id="UP001199260"/>
    </source>
</evidence>
<dbReference type="RefSeq" id="WP_230775256.1">
    <property type="nucleotide sequence ID" value="NZ_JAJNCT010000010.1"/>
</dbReference>
<dbReference type="Proteomes" id="UP001199260">
    <property type="component" value="Unassembled WGS sequence"/>
</dbReference>
<reference evidence="1 2" key="1">
    <citation type="submission" date="2021-11" db="EMBL/GenBank/DDBJ databases">
        <title>Genome sequence.</title>
        <authorList>
            <person name="Sun Q."/>
        </authorList>
    </citation>
    <scope>NUCLEOTIDE SEQUENCE [LARGE SCALE GENOMIC DNA]</scope>
    <source>
        <strain evidence="1 2">KCTC 12005</strain>
    </source>
</reference>
<gene>
    <name evidence="1" type="ORF">LPW39_12535</name>
</gene>
<comment type="caution">
    <text evidence="1">The sequence shown here is derived from an EMBL/GenBank/DDBJ whole genome shotgun (WGS) entry which is preliminary data.</text>
</comment>
<proteinExistence type="predicted"/>
<name>A0AAW4XXP6_9BURK</name>
<evidence type="ECO:0000313" key="1">
    <source>
        <dbReference type="EMBL" id="MCD2165961.1"/>
    </source>
</evidence>
<protein>
    <submittedName>
        <fullName evidence="1">Uncharacterized protein</fullName>
    </submittedName>
</protein>
<dbReference type="EMBL" id="JAJNCT010000010">
    <property type="protein sequence ID" value="MCD2165961.1"/>
    <property type="molecule type" value="Genomic_DNA"/>
</dbReference>
<dbReference type="AlphaFoldDB" id="A0AAW4XXP6"/>
<sequence>MPSSLTDEDLLAMEQRLAATQAAPWTSYVEGRDHTCGSDFIQTGEGAARGEDIELSGATVADQDFIAAARQDMPRLLAEVRALRKLLASSRQQ</sequence>
<keyword evidence="2" id="KW-1185">Reference proteome</keyword>
<accession>A0AAW4XXP6</accession>
<organism evidence="1 2">
    <name type="scientific">Comamonas koreensis</name>
    <dbReference type="NCBI Taxonomy" id="160825"/>
    <lineage>
        <taxon>Bacteria</taxon>
        <taxon>Pseudomonadati</taxon>
        <taxon>Pseudomonadota</taxon>
        <taxon>Betaproteobacteria</taxon>
        <taxon>Burkholderiales</taxon>
        <taxon>Comamonadaceae</taxon>
        <taxon>Comamonas</taxon>
    </lineage>
</organism>